<organism evidence="1 2">
    <name type="scientific">Actinoplanes italicus</name>
    <dbReference type="NCBI Taxonomy" id="113567"/>
    <lineage>
        <taxon>Bacteria</taxon>
        <taxon>Bacillati</taxon>
        <taxon>Actinomycetota</taxon>
        <taxon>Actinomycetes</taxon>
        <taxon>Micromonosporales</taxon>
        <taxon>Micromonosporaceae</taxon>
        <taxon>Actinoplanes</taxon>
    </lineage>
</organism>
<comment type="caution">
    <text evidence="1">The sequence shown here is derived from an EMBL/GenBank/DDBJ whole genome shotgun (WGS) entry which is preliminary data.</text>
</comment>
<reference evidence="1 2" key="1">
    <citation type="submission" date="2018-03" db="EMBL/GenBank/DDBJ databases">
        <title>Genomic Encyclopedia of Archaeal and Bacterial Type Strains, Phase II (KMG-II): from individual species to whole genera.</title>
        <authorList>
            <person name="Goeker M."/>
        </authorList>
    </citation>
    <scope>NUCLEOTIDE SEQUENCE [LARGE SCALE GENOMIC DNA]</scope>
    <source>
        <strain evidence="1 2">DSM 43146</strain>
    </source>
</reference>
<sequence>MDVVWSATELGSRRFRPAPVRSDPAELEHRFRQLRRRRIRGYIEVEVPDVESPQLTSSVIT</sequence>
<accession>A0A2T0JNJ2</accession>
<keyword evidence="2" id="KW-1185">Reference proteome</keyword>
<dbReference type="RefSeq" id="WP_146169614.1">
    <property type="nucleotide sequence ID" value="NZ_BOMO01000143.1"/>
</dbReference>
<protein>
    <submittedName>
        <fullName evidence="1">Uncharacterized protein</fullName>
    </submittedName>
</protein>
<dbReference type="AlphaFoldDB" id="A0A2T0JNJ2"/>
<name>A0A2T0JNJ2_9ACTN</name>
<dbReference type="Proteomes" id="UP000239415">
    <property type="component" value="Unassembled WGS sequence"/>
</dbReference>
<evidence type="ECO:0000313" key="1">
    <source>
        <dbReference type="EMBL" id="PRX09175.1"/>
    </source>
</evidence>
<gene>
    <name evidence="1" type="ORF">CLV67_13740</name>
</gene>
<proteinExistence type="predicted"/>
<dbReference type="EMBL" id="PVMZ01000037">
    <property type="protein sequence ID" value="PRX09175.1"/>
    <property type="molecule type" value="Genomic_DNA"/>
</dbReference>
<evidence type="ECO:0000313" key="2">
    <source>
        <dbReference type="Proteomes" id="UP000239415"/>
    </source>
</evidence>